<dbReference type="AlphaFoldDB" id="A0A103ZU62"/>
<evidence type="ECO:0000256" key="1">
    <source>
        <dbReference type="SAM" id="MobiDB-lite"/>
    </source>
</evidence>
<reference evidence="2 3" key="1">
    <citation type="submission" date="2015-11" db="EMBL/GenBank/DDBJ databases">
        <title>Expanding the genomic diversity of Burkholderia species for the development of highly accurate diagnostics.</title>
        <authorList>
            <person name="Sahl J."/>
            <person name="Keim P."/>
            <person name="Wagner D."/>
        </authorList>
    </citation>
    <scope>NUCLEOTIDE SEQUENCE [LARGE SCALE GENOMIC DNA]</scope>
    <source>
        <strain evidence="2 3">MSMB1302</strain>
    </source>
</reference>
<protein>
    <submittedName>
        <fullName evidence="2">Uncharacterized protein</fullName>
    </submittedName>
</protein>
<dbReference type="EMBL" id="LOYH01000027">
    <property type="protein sequence ID" value="KVK86198.1"/>
    <property type="molecule type" value="Genomic_DNA"/>
</dbReference>
<sequence length="187" mass="19767">MMDVQALDQIGQEEAAEREALAGEQQQQLQAEEAKEAASLSDQYFFGLNKARGVVLKMLPECTDDWTEDVTREIADALAECDAYYGWGGVANVIKHPLLKLVVAAVPLAWSLGFALRNRRMRAQLEAAAAGKHHVVRAVAPAPAKPGQNVEPMPAAAAEPAPAAPAGEPAFVGVDPGALMADQMVAA</sequence>
<evidence type="ECO:0000313" key="2">
    <source>
        <dbReference type="EMBL" id="KVK86198.1"/>
    </source>
</evidence>
<dbReference type="RefSeq" id="WP_059728445.1">
    <property type="nucleotide sequence ID" value="NZ_LOYH01000027.1"/>
</dbReference>
<proteinExistence type="predicted"/>
<organism evidence="2 3">
    <name type="scientific">Burkholderia cepacia</name>
    <name type="common">Pseudomonas cepacia</name>
    <dbReference type="NCBI Taxonomy" id="292"/>
    <lineage>
        <taxon>Bacteria</taxon>
        <taxon>Pseudomonadati</taxon>
        <taxon>Pseudomonadota</taxon>
        <taxon>Betaproteobacteria</taxon>
        <taxon>Burkholderiales</taxon>
        <taxon>Burkholderiaceae</taxon>
        <taxon>Burkholderia</taxon>
        <taxon>Burkholderia cepacia complex</taxon>
    </lineage>
</organism>
<dbReference type="Proteomes" id="UP000069001">
    <property type="component" value="Unassembled WGS sequence"/>
</dbReference>
<evidence type="ECO:0000313" key="3">
    <source>
        <dbReference type="Proteomes" id="UP000069001"/>
    </source>
</evidence>
<accession>A0A103ZU62</accession>
<gene>
    <name evidence="2" type="ORF">WS90_07970</name>
</gene>
<comment type="caution">
    <text evidence="2">The sequence shown here is derived from an EMBL/GenBank/DDBJ whole genome shotgun (WGS) entry which is preliminary data.</text>
</comment>
<feature type="region of interest" description="Disordered" evidence="1">
    <location>
        <begin position="143"/>
        <end position="162"/>
    </location>
</feature>
<name>A0A103ZU62_BURCE</name>